<feature type="compositionally biased region" description="Polar residues" evidence="9">
    <location>
        <begin position="23"/>
        <end position="39"/>
    </location>
</feature>
<evidence type="ECO:0000313" key="13">
    <source>
        <dbReference type="Proteomes" id="UP001296873"/>
    </source>
</evidence>
<feature type="region of interest" description="Disordered" evidence="9">
    <location>
        <begin position="23"/>
        <end position="72"/>
    </location>
</feature>
<evidence type="ECO:0000256" key="2">
    <source>
        <dbReference type="ARBA" id="ARBA00022729"/>
    </source>
</evidence>
<protein>
    <recommendedName>
        <fullName evidence="8">Peptidoglycan-associated lipoprotein</fullName>
        <shortName evidence="8">PAL</shortName>
    </recommendedName>
</protein>
<gene>
    <name evidence="8 12" type="primary">pal</name>
    <name evidence="12" type="ORF">CKO28_06950</name>
</gene>
<evidence type="ECO:0000313" key="12">
    <source>
        <dbReference type="EMBL" id="MBK1667770.1"/>
    </source>
</evidence>
<evidence type="ECO:0000256" key="10">
    <source>
        <dbReference type="SAM" id="SignalP"/>
    </source>
</evidence>
<keyword evidence="3 8" id="KW-0472">Membrane</keyword>
<dbReference type="SUPFAM" id="SSF103088">
    <property type="entry name" value="OmpA-like"/>
    <property type="match status" value="1"/>
</dbReference>
<sequence length="191" mass="20103">MRFKFLTLFAAALLLAACETGPDNQANTGGSGQSRTASQSTGGADDLTGGGSGAGSGSVSSQNMAGPEPGTQEHLVVNVGDRVFFGFDEYQLSSEAQATVEKLAAWLKQHPSKQVTIEGHADERGTREYNLALGAQRANAVRDYLIVMGIDPNRVETVSFGEERPAVPGSNEDAWAQNRRAVFVVQGTPSS</sequence>
<dbReference type="RefSeq" id="WP_200339930.1">
    <property type="nucleotide sequence ID" value="NZ_NRRL01000011.1"/>
</dbReference>
<feature type="chain" id="PRO_5046896325" description="Peptidoglycan-associated lipoprotein" evidence="10">
    <location>
        <begin position="26"/>
        <end position="191"/>
    </location>
</feature>
<dbReference type="InterPro" id="IPR006665">
    <property type="entry name" value="OmpA-like"/>
</dbReference>
<dbReference type="InterPro" id="IPR006664">
    <property type="entry name" value="OMP_bac"/>
</dbReference>
<dbReference type="Gene3D" id="3.30.1330.60">
    <property type="entry name" value="OmpA-like domain"/>
    <property type="match status" value="1"/>
</dbReference>
<feature type="domain" description="OmpA-like" evidence="11">
    <location>
        <begin position="72"/>
        <end position="189"/>
    </location>
</feature>
<organism evidence="12 13">
    <name type="scientific">Rhodovibrio sodomensis</name>
    <dbReference type="NCBI Taxonomy" id="1088"/>
    <lineage>
        <taxon>Bacteria</taxon>
        <taxon>Pseudomonadati</taxon>
        <taxon>Pseudomonadota</taxon>
        <taxon>Alphaproteobacteria</taxon>
        <taxon>Rhodospirillales</taxon>
        <taxon>Rhodovibrionaceae</taxon>
        <taxon>Rhodovibrio</taxon>
    </lineage>
</organism>
<dbReference type="PROSITE" id="PS01068">
    <property type="entry name" value="OMPA_1"/>
    <property type="match status" value="1"/>
</dbReference>
<dbReference type="InterPro" id="IPR014169">
    <property type="entry name" value="Pal_lipo_C"/>
</dbReference>
<evidence type="ECO:0000256" key="3">
    <source>
        <dbReference type="ARBA" id="ARBA00023136"/>
    </source>
</evidence>
<dbReference type="Pfam" id="PF00691">
    <property type="entry name" value="OmpA"/>
    <property type="match status" value="1"/>
</dbReference>
<comment type="subunit">
    <text evidence="8">The Tol-Pal system is composed of five core proteins: the inner membrane proteins TolA, TolQ and TolR, the periplasmic protein TolB and the outer membrane protein Pal. They form a network linking the inner and outer membranes and the peptidoglycan layer.</text>
</comment>
<comment type="caution">
    <text evidence="12">The sequence shown here is derived from an EMBL/GenBank/DDBJ whole genome shotgun (WGS) entry which is preliminary data.</text>
</comment>
<dbReference type="InterPro" id="IPR036737">
    <property type="entry name" value="OmpA-like_sf"/>
</dbReference>
<comment type="function">
    <text evidence="8">Part of the Tol-Pal system, which plays a role in outer membrane invagination during cell division and is important for maintaining outer membrane integrity.</text>
</comment>
<evidence type="ECO:0000256" key="7">
    <source>
        <dbReference type="ARBA" id="ARBA00023306"/>
    </source>
</evidence>
<keyword evidence="6 8" id="KW-0449">Lipoprotein</keyword>
<keyword evidence="1 8" id="KW-0132">Cell division</keyword>
<dbReference type="EMBL" id="NRRL01000011">
    <property type="protein sequence ID" value="MBK1667770.1"/>
    <property type="molecule type" value="Genomic_DNA"/>
</dbReference>
<evidence type="ECO:0000256" key="4">
    <source>
        <dbReference type="ARBA" id="ARBA00023139"/>
    </source>
</evidence>
<dbReference type="PANTHER" id="PTHR30329:SF21">
    <property type="entry name" value="LIPOPROTEIN YIAD-RELATED"/>
    <property type="match status" value="1"/>
</dbReference>
<keyword evidence="4 8" id="KW-0564">Palmitate</keyword>
<dbReference type="PROSITE" id="PS51257">
    <property type="entry name" value="PROKAR_LIPOPROTEIN"/>
    <property type="match status" value="1"/>
</dbReference>
<evidence type="ECO:0000256" key="1">
    <source>
        <dbReference type="ARBA" id="ARBA00022618"/>
    </source>
</evidence>
<evidence type="ECO:0000256" key="8">
    <source>
        <dbReference type="HAMAP-Rule" id="MF_02204"/>
    </source>
</evidence>
<keyword evidence="13" id="KW-1185">Reference proteome</keyword>
<dbReference type="PRINTS" id="PR01021">
    <property type="entry name" value="OMPADOMAIN"/>
</dbReference>
<dbReference type="NCBIfam" id="TIGR02802">
    <property type="entry name" value="Pal_lipo"/>
    <property type="match status" value="1"/>
</dbReference>
<comment type="similarity">
    <text evidence="8">Belongs to the Pal lipoprotein family.</text>
</comment>
<dbReference type="PANTHER" id="PTHR30329">
    <property type="entry name" value="STATOR ELEMENT OF FLAGELLAR MOTOR COMPLEX"/>
    <property type="match status" value="1"/>
</dbReference>
<dbReference type="Proteomes" id="UP001296873">
    <property type="component" value="Unassembled WGS sequence"/>
</dbReference>
<comment type="subcellular location">
    <subcellularLocation>
        <location evidence="8">Cell outer membrane</location>
        <topology evidence="8">Lipid-anchor</topology>
    </subcellularLocation>
</comment>
<evidence type="ECO:0000256" key="6">
    <source>
        <dbReference type="ARBA" id="ARBA00023288"/>
    </source>
</evidence>
<dbReference type="InterPro" id="IPR006690">
    <property type="entry name" value="OMPA-like_CS"/>
</dbReference>
<dbReference type="CDD" id="cd07185">
    <property type="entry name" value="OmpA_C-like"/>
    <property type="match status" value="1"/>
</dbReference>
<dbReference type="HAMAP" id="MF_02204">
    <property type="entry name" value="Pal"/>
    <property type="match status" value="1"/>
</dbReference>
<dbReference type="InterPro" id="IPR039001">
    <property type="entry name" value="Pal"/>
</dbReference>
<accession>A0ABS1DBL8</accession>
<keyword evidence="5 8" id="KW-0998">Cell outer membrane</keyword>
<keyword evidence="7 8" id="KW-0131">Cell cycle</keyword>
<feature type="signal peptide" evidence="10">
    <location>
        <begin position="1"/>
        <end position="25"/>
    </location>
</feature>
<dbReference type="InterPro" id="IPR050330">
    <property type="entry name" value="Bact_OuterMem_StrucFunc"/>
</dbReference>
<name>A0ABS1DBL8_9PROT</name>
<reference evidence="12 13" key="1">
    <citation type="journal article" date="2020" name="Microorganisms">
        <title>Osmotic Adaptation and Compatible Solute Biosynthesis of Phototrophic Bacteria as Revealed from Genome Analyses.</title>
        <authorList>
            <person name="Imhoff J.F."/>
            <person name="Rahn T."/>
            <person name="Kunzel S."/>
            <person name="Keller A."/>
            <person name="Neulinger S.C."/>
        </authorList>
    </citation>
    <scope>NUCLEOTIDE SEQUENCE [LARGE SCALE GENOMIC DNA]</scope>
    <source>
        <strain evidence="12 13">DSM 9895</strain>
    </source>
</reference>
<keyword evidence="2 8" id="KW-0732">Signal</keyword>
<proteinExistence type="inferred from homology"/>
<evidence type="ECO:0000256" key="5">
    <source>
        <dbReference type="ARBA" id="ARBA00023237"/>
    </source>
</evidence>
<dbReference type="PROSITE" id="PS51123">
    <property type="entry name" value="OMPA_2"/>
    <property type="match status" value="1"/>
</dbReference>
<evidence type="ECO:0000256" key="9">
    <source>
        <dbReference type="SAM" id="MobiDB-lite"/>
    </source>
</evidence>
<evidence type="ECO:0000259" key="11">
    <source>
        <dbReference type="PROSITE" id="PS51123"/>
    </source>
</evidence>